<feature type="transmembrane region" description="Helical" evidence="10">
    <location>
        <begin position="213"/>
        <end position="240"/>
    </location>
</feature>
<evidence type="ECO:0000256" key="5">
    <source>
        <dbReference type="ARBA" id="ARBA00023040"/>
    </source>
</evidence>
<keyword evidence="2" id="KW-1003">Cell membrane</keyword>
<dbReference type="PRINTS" id="PR01157">
    <property type="entry name" value="P2YPURNOCPTR"/>
</dbReference>
<comment type="subcellular location">
    <subcellularLocation>
        <location evidence="1">Cell membrane</location>
        <topology evidence="1">Multi-pass membrane protein</topology>
    </subcellularLocation>
</comment>
<reference evidence="12" key="3">
    <citation type="submission" date="2025-09" db="UniProtKB">
        <authorList>
            <consortium name="Ensembl"/>
        </authorList>
    </citation>
    <scope>IDENTIFICATION</scope>
    <source>
        <strain evidence="12">breed Abyssinian</strain>
    </source>
</reference>
<feature type="transmembrane region" description="Helical" evidence="10">
    <location>
        <begin position="56"/>
        <end position="77"/>
    </location>
</feature>
<keyword evidence="4 10" id="KW-1133">Transmembrane helix</keyword>
<comment type="similarity">
    <text evidence="9">Belongs to the G-protein coupled receptor 1 family.</text>
</comment>
<reference evidence="12 13" key="1">
    <citation type="submission" date="2021-02" db="EMBL/GenBank/DDBJ databases">
        <title>Safari Cat Assemblies.</title>
        <authorList>
            <person name="Bredemeyer K.R."/>
            <person name="Murphy W.J."/>
        </authorList>
    </citation>
    <scope>NUCLEOTIDE SEQUENCE [LARGE SCALE GENOMIC DNA]</scope>
</reference>
<keyword evidence="5 9" id="KW-0297">G-protein coupled receptor</keyword>
<evidence type="ECO:0000256" key="8">
    <source>
        <dbReference type="ARBA" id="ARBA00023224"/>
    </source>
</evidence>
<dbReference type="GeneTree" id="ENSGT01030000234621"/>
<name>A0ABI7X143_FELCA</name>
<sequence length="367" mass="41935">MMLCCPFSFLPGKAQAGAVMVPEGASQEMEMLDTNASKEQRFCKFSEDYKQVYLSLTYSIILVLGLPLNVMVLWLSWRQSKRWSCATIYLVNLMVADLLYVLTLPFLIITYSLGDRWPFGELLCRLVRFLFYTNLYGSILLLTCISVHRFLGVCHPLRSLPYRTRWHAFLGTATTWALVVVQLLPTLFFSQTDYINGQMVCYDMTSPENFDRFFTYGMVLTLSGFVFPSLIILVCYSLMVKRLIKPGETLIRTGNAARTKSIRTILLVCGLFTVCFVPFHITRSLYLTLRYLSSEDCQLLMVASLAYKLWRPLVSMSSCLNPILYFLSVGNNGVRLFQELRHNKVGEHPAGAKGERPRGGQIWVLTR</sequence>
<dbReference type="Ensembl" id="ENSFCTT00005024930.1">
    <property type="protein sequence ID" value="ENSFCTP00005016247.1"/>
    <property type="gene ID" value="ENSFCTG00005008923.1"/>
</dbReference>
<dbReference type="PROSITE" id="PS00237">
    <property type="entry name" value="G_PROTEIN_RECEP_F1_1"/>
    <property type="match status" value="1"/>
</dbReference>
<feature type="domain" description="G-protein coupled receptors family 1 profile" evidence="11">
    <location>
        <begin position="68"/>
        <end position="325"/>
    </location>
</feature>
<dbReference type="PROSITE" id="PS50262">
    <property type="entry name" value="G_PROTEIN_RECEP_F1_2"/>
    <property type="match status" value="1"/>
</dbReference>
<evidence type="ECO:0000256" key="3">
    <source>
        <dbReference type="ARBA" id="ARBA00022692"/>
    </source>
</evidence>
<reference evidence="12" key="2">
    <citation type="submission" date="2025-08" db="UniProtKB">
        <authorList>
            <consortium name="Ensembl"/>
        </authorList>
    </citation>
    <scope>IDENTIFICATION</scope>
    <source>
        <strain evidence="12">breed Abyssinian</strain>
    </source>
</reference>
<evidence type="ECO:0000256" key="9">
    <source>
        <dbReference type="RuleBase" id="RU000688"/>
    </source>
</evidence>
<evidence type="ECO:0000256" key="4">
    <source>
        <dbReference type="ARBA" id="ARBA00022989"/>
    </source>
</evidence>
<feature type="transmembrane region" description="Helical" evidence="10">
    <location>
        <begin position="261"/>
        <end position="281"/>
    </location>
</feature>
<evidence type="ECO:0000259" key="11">
    <source>
        <dbReference type="PROSITE" id="PS50262"/>
    </source>
</evidence>
<dbReference type="Gene3D" id="1.20.1070.10">
    <property type="entry name" value="Rhodopsin 7-helix transmembrane proteins"/>
    <property type="match status" value="1"/>
</dbReference>
<keyword evidence="13" id="KW-1185">Reference proteome</keyword>
<keyword evidence="7 9" id="KW-0675">Receptor</keyword>
<evidence type="ECO:0000313" key="13">
    <source>
        <dbReference type="Proteomes" id="UP000823872"/>
    </source>
</evidence>
<proteinExistence type="inferred from homology"/>
<keyword evidence="8 9" id="KW-0807">Transducer</keyword>
<keyword evidence="6 10" id="KW-0472">Membrane</keyword>
<dbReference type="PANTHER" id="PTHR24231">
    <property type="entry name" value="PURINOCEPTOR-RELATED G-PROTEIN COUPLED RECEPTOR"/>
    <property type="match status" value="1"/>
</dbReference>
<feature type="transmembrane region" description="Helical" evidence="10">
    <location>
        <begin position="89"/>
        <end position="109"/>
    </location>
</feature>
<organism evidence="12 13">
    <name type="scientific">Felis catus</name>
    <name type="common">Cat</name>
    <name type="synonym">Felis silvestris catus</name>
    <dbReference type="NCBI Taxonomy" id="9685"/>
    <lineage>
        <taxon>Eukaryota</taxon>
        <taxon>Metazoa</taxon>
        <taxon>Chordata</taxon>
        <taxon>Craniata</taxon>
        <taxon>Vertebrata</taxon>
        <taxon>Euteleostomi</taxon>
        <taxon>Mammalia</taxon>
        <taxon>Eutheria</taxon>
        <taxon>Laurasiatheria</taxon>
        <taxon>Carnivora</taxon>
        <taxon>Feliformia</taxon>
        <taxon>Felidae</taxon>
        <taxon>Felinae</taxon>
        <taxon>Felis</taxon>
    </lineage>
</organism>
<dbReference type="InterPro" id="IPR017452">
    <property type="entry name" value="GPCR_Rhodpsn_7TM"/>
</dbReference>
<evidence type="ECO:0000256" key="1">
    <source>
        <dbReference type="ARBA" id="ARBA00004651"/>
    </source>
</evidence>
<feature type="transmembrane region" description="Helical" evidence="10">
    <location>
        <begin position="168"/>
        <end position="189"/>
    </location>
</feature>
<keyword evidence="3 9" id="KW-0812">Transmembrane</keyword>
<evidence type="ECO:0000256" key="6">
    <source>
        <dbReference type="ARBA" id="ARBA00023136"/>
    </source>
</evidence>
<evidence type="ECO:0000256" key="10">
    <source>
        <dbReference type="SAM" id="Phobius"/>
    </source>
</evidence>
<feature type="transmembrane region" description="Helical" evidence="10">
    <location>
        <begin position="129"/>
        <end position="147"/>
    </location>
</feature>
<evidence type="ECO:0000313" key="12">
    <source>
        <dbReference type="Ensembl" id="ENSFCTP00005016247.1"/>
    </source>
</evidence>
<dbReference type="PANTHER" id="PTHR24231:SF25">
    <property type="entry name" value="G-PROTEIN COUPLED RECEPTORS FAMILY 1 PROFILE DOMAIN-CONTAINING PROTEIN"/>
    <property type="match status" value="1"/>
</dbReference>
<evidence type="ECO:0000256" key="7">
    <source>
        <dbReference type="ARBA" id="ARBA00023170"/>
    </source>
</evidence>
<protein>
    <recommendedName>
        <fullName evidence="11">G-protein coupled receptors family 1 profile domain-containing protein</fullName>
    </recommendedName>
</protein>
<evidence type="ECO:0000256" key="2">
    <source>
        <dbReference type="ARBA" id="ARBA00022475"/>
    </source>
</evidence>
<dbReference type="SUPFAM" id="SSF81321">
    <property type="entry name" value="Family A G protein-coupled receptor-like"/>
    <property type="match status" value="1"/>
</dbReference>
<dbReference type="InterPro" id="IPR000276">
    <property type="entry name" value="GPCR_Rhodpsn"/>
</dbReference>
<dbReference type="PRINTS" id="PR00237">
    <property type="entry name" value="GPCRRHODOPSN"/>
</dbReference>
<dbReference type="Proteomes" id="UP000823872">
    <property type="component" value="Chromosome C2"/>
</dbReference>
<dbReference type="Pfam" id="PF00001">
    <property type="entry name" value="7tm_1"/>
    <property type="match status" value="1"/>
</dbReference>
<accession>A0ABI7X143</accession>